<dbReference type="Pfam" id="PF02867">
    <property type="entry name" value="Ribonuc_red_lgC"/>
    <property type="match status" value="3"/>
</dbReference>
<dbReference type="GO" id="GO:0005524">
    <property type="term" value="F:ATP binding"/>
    <property type="evidence" value="ECO:0007669"/>
    <property type="project" value="InterPro"/>
</dbReference>
<comment type="function">
    <text evidence="3">Provides the precursors necessary for DNA synthesis. Catalyzes the biosynthesis of deoxyribonucleotides from the corresponding ribonucleotides.</text>
</comment>
<dbReference type="Pfam" id="PF00317">
    <property type="entry name" value="Ribonuc_red_lgN"/>
    <property type="match status" value="1"/>
</dbReference>
<dbReference type="Gene3D" id="1.10.620.20">
    <property type="entry name" value="Ribonucleotide Reductase, subunit A"/>
    <property type="match status" value="1"/>
</dbReference>
<dbReference type="InterPro" id="IPR012348">
    <property type="entry name" value="RNR-like"/>
</dbReference>
<dbReference type="InterPro" id="IPR000788">
    <property type="entry name" value="RNR_lg_C"/>
</dbReference>
<name>A0A386KC19_9CAUD</name>
<comment type="similarity">
    <text evidence="1 3">Belongs to the ribonucleoside diphosphate reductase large chain family.</text>
</comment>
<dbReference type="GO" id="GO:0004748">
    <property type="term" value="F:ribonucleoside-diphosphate reductase activity, thioredoxin disulfide as acceptor"/>
    <property type="evidence" value="ECO:0007669"/>
    <property type="project" value="UniProtKB-EC"/>
</dbReference>
<dbReference type="InterPro" id="IPR000358">
    <property type="entry name" value="RNR_small_fam"/>
</dbReference>
<gene>
    <name evidence="6" type="ORF">Aci05_081</name>
</gene>
<sequence length="968" mass="110754">MSGKYTSILMQETNSYVDRFPQFVDAITFQKEDLFWTEKEIKVEKDEQDLKHNILHSQVHALMFNQRLFTKYEDVIGNDYWIGVVHKKYKCQEIRRLAICFADVENNIHFPFYRRVNEVLGTHNDEFYDAFETDPILVERVKFMQELVASKDTLASMGGFAFMEGAVLFTAFAMIKSLGVKGQSFMPNLISGINMSILDENFHMQTACEIFRTQLELENRTEEDIRKLKEDIFKHAQNVLEHEYIIINAMLAEGDIPFASKKELQAFARHRVNVVLTTLGFPELATFDETDDTISEWFYEFMGGYTSNDNFYSRGRNYKKEFSAVDYDIVSNGAVEEVLAQIPDEYLDQMGIDLNRKFEKTLEEELEAQRPKRKKHNNAEDALYVPDYSRERKEMQARGEAPEWMATAGWQLFKKKYLNGDAKTPRDQYMRIAECLAQYAPKSYPSWWNEIDYWKGKTWKDAFFQIMWDGFLSPSTPVLSNTGTDFGMSVSCSGAVTEDSVAGFYDARKINALLSKEGFGTTIDLDRVRGRGKPMKGGIANGALPVARMFRQDALDISQGSQRRGATAWYYNVEGLDFDELLHFLEYDTDGNNGGWKITNELINRVLIGDTLAIERMNKILAVRHHVGLGYELFIDKVNARRPKMYKDRGMMVTTSNLCTEITLFSDPKHTFTCVLSSENLVRFDDRPKNLAFVGTVFLDCVAEDFIQKGSKIEGLETAVEFTKKGRALGYGTMGFASYLMRNNIEYGSMESFWKNKKIYSTIEAETKAASRWLAKELGEPEWCEGYGVRNTHLMAIAPTKSTGLLMGGDSEGINVPSAFVFAQDTPAGTVFRIDPSFLLLLKRKGLYNIDPETKRITPETEALLKRVSDNLGSVQTLTDVLTDKERAVFKTAYEINQYRHIDLCAQRQEHIDQAQSINLFIANMSAQEISKLYMYAALNPNILSLYYHTGIRDSRIGENKNECEACS</sequence>
<feature type="domain" description="Ribonucleotide reductase large subunit C-terminal" evidence="5">
    <location>
        <begin position="785"/>
        <end position="937"/>
    </location>
</feature>
<dbReference type="InterPro" id="IPR013509">
    <property type="entry name" value="RNR_lsu_N"/>
</dbReference>
<dbReference type="UniPathway" id="UPA00326"/>
<feature type="domain" description="Ribonucleotide reductase large subunit N-terminal" evidence="4">
    <location>
        <begin position="408"/>
        <end position="486"/>
    </location>
</feature>
<accession>A0A386KC19</accession>
<organism evidence="6 7">
    <name type="scientific">Acinetobacter phage vB_AbaM_B09_Aci05</name>
    <dbReference type="NCBI Taxonomy" id="2315458"/>
    <lineage>
        <taxon>Viruses</taxon>
        <taxon>Duplodnaviria</taxon>
        <taxon>Heunggongvirae</taxon>
        <taxon>Uroviricota</taxon>
        <taxon>Caudoviricetes</taxon>
        <taxon>Saclayvirus</taxon>
        <taxon>Saclayvirus Aci05</taxon>
    </lineage>
</organism>
<keyword evidence="3" id="KW-0560">Oxidoreductase</keyword>
<proteinExistence type="inferred from homology"/>
<keyword evidence="3" id="KW-0215">Deoxyribonucleotide synthesis</keyword>
<dbReference type="PANTHER" id="PTHR11573:SF6">
    <property type="entry name" value="RIBONUCLEOSIDE-DIPHOSPHATE REDUCTASE LARGE SUBUNIT"/>
    <property type="match status" value="1"/>
</dbReference>
<dbReference type="InterPro" id="IPR009078">
    <property type="entry name" value="Ferritin-like_SF"/>
</dbReference>
<dbReference type="PRINTS" id="PR01183">
    <property type="entry name" value="RIBORDTASEM1"/>
</dbReference>
<dbReference type="Gene3D" id="3.20.70.20">
    <property type="match status" value="1"/>
</dbReference>
<keyword evidence="7" id="KW-1185">Reference proteome</keyword>
<protein>
    <recommendedName>
        <fullName evidence="2 3">Ribonucleoside-diphosphate reductase</fullName>
        <ecNumber evidence="2 3">1.17.4.1</ecNumber>
    </recommendedName>
</protein>
<dbReference type="SUPFAM" id="SSF51998">
    <property type="entry name" value="PFL-like glycyl radical enzymes"/>
    <property type="match status" value="1"/>
</dbReference>
<evidence type="ECO:0000313" key="7">
    <source>
        <dbReference type="Proteomes" id="UP000269940"/>
    </source>
</evidence>
<dbReference type="Proteomes" id="UP000269940">
    <property type="component" value="Segment"/>
</dbReference>
<dbReference type="Pfam" id="PF00268">
    <property type="entry name" value="Ribonuc_red_sm"/>
    <property type="match status" value="1"/>
</dbReference>
<dbReference type="GO" id="GO:0009263">
    <property type="term" value="P:deoxyribonucleotide biosynthetic process"/>
    <property type="evidence" value="ECO:0007669"/>
    <property type="project" value="UniProtKB-KW"/>
</dbReference>
<dbReference type="EMBL" id="MH746814">
    <property type="protein sequence ID" value="AYD82312.1"/>
    <property type="molecule type" value="Genomic_DNA"/>
</dbReference>
<dbReference type="InterPro" id="IPR039718">
    <property type="entry name" value="Rrm1"/>
</dbReference>
<feature type="domain" description="Ribonucleotide reductase large subunit C-terminal" evidence="5">
    <location>
        <begin position="491"/>
        <end position="584"/>
    </location>
</feature>
<reference evidence="6 7" key="1">
    <citation type="submission" date="2018-08" db="EMBL/GenBank/DDBJ databases">
        <title>Complete genome sequence of five Acinetobacter baumannii phages from Abidjan, Cote d'Ivoire.</title>
        <authorList>
            <person name="Essoh C."/>
            <person name="Vernadet J.-P."/>
            <person name="Vergnaud G."/>
            <person name="Resch G."/>
            <person name="Pourcel C."/>
        </authorList>
    </citation>
    <scope>NUCLEOTIDE SEQUENCE [LARGE SCALE GENOMIC DNA]</scope>
</reference>
<evidence type="ECO:0000256" key="2">
    <source>
        <dbReference type="ARBA" id="ARBA00012274"/>
    </source>
</evidence>
<evidence type="ECO:0000259" key="4">
    <source>
        <dbReference type="Pfam" id="PF00317"/>
    </source>
</evidence>
<evidence type="ECO:0000259" key="5">
    <source>
        <dbReference type="Pfam" id="PF02867"/>
    </source>
</evidence>
<feature type="domain" description="Ribonucleotide reductase large subunit C-terminal" evidence="5">
    <location>
        <begin position="615"/>
        <end position="780"/>
    </location>
</feature>
<evidence type="ECO:0000256" key="3">
    <source>
        <dbReference type="RuleBase" id="RU003410"/>
    </source>
</evidence>
<dbReference type="EC" id="1.17.4.1" evidence="2 3"/>
<comment type="catalytic activity">
    <reaction evidence="3">
        <text>a 2'-deoxyribonucleoside 5'-diphosphate + [thioredoxin]-disulfide + H2O = a ribonucleoside 5'-diphosphate + [thioredoxin]-dithiol</text>
        <dbReference type="Rhea" id="RHEA:23252"/>
        <dbReference type="Rhea" id="RHEA-COMP:10698"/>
        <dbReference type="Rhea" id="RHEA-COMP:10700"/>
        <dbReference type="ChEBI" id="CHEBI:15377"/>
        <dbReference type="ChEBI" id="CHEBI:29950"/>
        <dbReference type="ChEBI" id="CHEBI:50058"/>
        <dbReference type="ChEBI" id="CHEBI:57930"/>
        <dbReference type="ChEBI" id="CHEBI:73316"/>
        <dbReference type="EC" id="1.17.4.1"/>
    </reaction>
</comment>
<dbReference type="PANTHER" id="PTHR11573">
    <property type="entry name" value="RIBONUCLEOSIDE-DIPHOSPHATE REDUCTASE LARGE CHAIN"/>
    <property type="match status" value="1"/>
</dbReference>
<dbReference type="SUPFAM" id="SSF47240">
    <property type="entry name" value="Ferritin-like"/>
    <property type="match status" value="1"/>
</dbReference>
<evidence type="ECO:0000313" key="6">
    <source>
        <dbReference type="EMBL" id="AYD82312.1"/>
    </source>
</evidence>
<evidence type="ECO:0000256" key="1">
    <source>
        <dbReference type="ARBA" id="ARBA00010406"/>
    </source>
</evidence>